<evidence type="ECO:0000256" key="5">
    <source>
        <dbReference type="ARBA" id="ARBA00022741"/>
    </source>
</evidence>
<dbReference type="InterPro" id="IPR036097">
    <property type="entry name" value="HisK_dim/P_sf"/>
</dbReference>
<evidence type="ECO:0000256" key="2">
    <source>
        <dbReference type="ARBA" id="ARBA00012438"/>
    </source>
</evidence>
<dbReference type="Proteomes" id="UP000182427">
    <property type="component" value="Chromosome I"/>
</dbReference>
<dbReference type="InterPro" id="IPR000700">
    <property type="entry name" value="PAS-assoc_C"/>
</dbReference>
<evidence type="ECO:0000256" key="3">
    <source>
        <dbReference type="ARBA" id="ARBA00022553"/>
    </source>
</evidence>
<dbReference type="GO" id="GO:0006355">
    <property type="term" value="P:regulation of DNA-templated transcription"/>
    <property type="evidence" value="ECO:0007669"/>
    <property type="project" value="InterPro"/>
</dbReference>
<dbReference type="SMART" id="SM00388">
    <property type="entry name" value="HisKA"/>
    <property type="match status" value="1"/>
</dbReference>
<evidence type="ECO:0000256" key="8">
    <source>
        <dbReference type="ARBA" id="ARBA00023012"/>
    </source>
</evidence>
<dbReference type="PRINTS" id="PR00344">
    <property type="entry name" value="BCTRLSENSOR"/>
</dbReference>
<dbReference type="InterPro" id="IPR003661">
    <property type="entry name" value="HisK_dim/P_dom"/>
</dbReference>
<dbReference type="SMART" id="SM00387">
    <property type="entry name" value="HATPase_c"/>
    <property type="match status" value="1"/>
</dbReference>
<dbReference type="PANTHER" id="PTHR43065:SF46">
    <property type="entry name" value="C4-DICARBOXYLATE TRANSPORT SENSOR PROTEIN DCTB"/>
    <property type="match status" value="1"/>
</dbReference>
<evidence type="ECO:0000259" key="10">
    <source>
        <dbReference type="PROSITE" id="PS50112"/>
    </source>
</evidence>
<dbReference type="InterPro" id="IPR004358">
    <property type="entry name" value="Sig_transdc_His_kin-like_C"/>
</dbReference>
<evidence type="ECO:0000313" key="12">
    <source>
        <dbReference type="EMBL" id="SDE97264.1"/>
    </source>
</evidence>
<evidence type="ECO:0000313" key="13">
    <source>
        <dbReference type="Proteomes" id="UP000182427"/>
    </source>
</evidence>
<dbReference type="GO" id="GO:0005524">
    <property type="term" value="F:ATP binding"/>
    <property type="evidence" value="ECO:0007669"/>
    <property type="project" value="UniProtKB-KW"/>
</dbReference>
<name>A0A1G7HAE4_9BACT</name>
<dbReference type="PROSITE" id="PS50109">
    <property type="entry name" value="HIS_KIN"/>
    <property type="match status" value="1"/>
</dbReference>
<dbReference type="PANTHER" id="PTHR43065">
    <property type="entry name" value="SENSOR HISTIDINE KINASE"/>
    <property type="match status" value="1"/>
</dbReference>
<dbReference type="OrthoDB" id="100939at2"/>
<keyword evidence="6" id="KW-0418">Kinase</keyword>
<dbReference type="InterPro" id="IPR003594">
    <property type="entry name" value="HATPase_dom"/>
</dbReference>
<dbReference type="Pfam" id="PF00512">
    <property type="entry name" value="HisKA"/>
    <property type="match status" value="1"/>
</dbReference>
<evidence type="ECO:0000256" key="7">
    <source>
        <dbReference type="ARBA" id="ARBA00022840"/>
    </source>
</evidence>
<dbReference type="PROSITE" id="PS50112">
    <property type="entry name" value="PAS"/>
    <property type="match status" value="1"/>
</dbReference>
<keyword evidence="8" id="KW-0902">Two-component regulatory system</keyword>
<sequence length="647" mass="71581">MSMTVRVAAPSGRDAELIVSVLTQHLIDAEICPDVASLLVRDFDIGPLLIAEESLTPSLILALAKFVSEQPSWSDLPILVLTMGGRDSDRTRTLDRARIPIGTTVLLERPIRTETLLSSVRAALRARSRQYQVRDAIAERDRVMEELRREQETLRTVLDSMPVGVSVARANGEIFLTNPEVARILRHEHLPTPDFESYSDWKTYHADGRKLEVQEYPLAQAITRREPIPGQDFRYQRGDGTMAWIRLSASPILGQEGTILGAVTVLIDVDAERQQRENLTRSEERFRLLIEQASVGIVIGDLTGRLTYMNPRLLEILGYTTSDLDAGAARWDELTPPEYARLDENAVVELQTTGTAQPYQKAFVARDGTKIPFLVGAVRIPSQVAGEREEIAVFLTDLRSQKQAEAALIQSEKLAAVGRLAASISHEINNPLEAVTNLLFLASSEQNPSLVKDYLDQASHELARVSQIAGQTLRFHRQSTRPRAMTPRELLDPVLALYEGRLRNANVRSVSEHRGDPKFVCYEGDMRQVLNNLIGNAIDAMRGDGTLRVRSRAARDPRSDANGVRITIADTGLGMSAATLHRIFEPFFTTKGINGTGLGLWISQGIVQKHQGKLRVRSRTGGAHSGTVFALFLPLETTATDSGELLS</sequence>
<keyword evidence="7" id="KW-0067">ATP-binding</keyword>
<feature type="domain" description="PAS" evidence="10">
    <location>
        <begin position="282"/>
        <end position="324"/>
    </location>
</feature>
<dbReference type="Gene3D" id="3.30.450.20">
    <property type="entry name" value="PAS domain"/>
    <property type="match status" value="2"/>
</dbReference>
<keyword evidence="3" id="KW-0597">Phosphoprotein</keyword>
<dbReference type="Pfam" id="PF02518">
    <property type="entry name" value="HATPase_c"/>
    <property type="match status" value="1"/>
</dbReference>
<comment type="catalytic activity">
    <reaction evidence="1">
        <text>ATP + protein L-histidine = ADP + protein N-phospho-L-histidine.</text>
        <dbReference type="EC" id="2.7.13.3"/>
    </reaction>
</comment>
<dbReference type="InterPro" id="IPR001610">
    <property type="entry name" value="PAC"/>
</dbReference>
<accession>A0A1G7HAE4</accession>
<dbReference type="InterPro" id="IPR035965">
    <property type="entry name" value="PAS-like_dom_sf"/>
</dbReference>
<protein>
    <recommendedName>
        <fullName evidence="2">histidine kinase</fullName>
        <ecNumber evidence="2">2.7.13.3</ecNumber>
    </recommendedName>
</protein>
<dbReference type="EMBL" id="LT629690">
    <property type="protein sequence ID" value="SDE97264.1"/>
    <property type="molecule type" value="Genomic_DNA"/>
</dbReference>
<dbReference type="InterPro" id="IPR013767">
    <property type="entry name" value="PAS_fold"/>
</dbReference>
<dbReference type="EC" id="2.7.13.3" evidence="2"/>
<dbReference type="Pfam" id="PF00989">
    <property type="entry name" value="PAS"/>
    <property type="match status" value="1"/>
</dbReference>
<dbReference type="InterPro" id="IPR005467">
    <property type="entry name" value="His_kinase_dom"/>
</dbReference>
<evidence type="ECO:0000256" key="6">
    <source>
        <dbReference type="ARBA" id="ARBA00022777"/>
    </source>
</evidence>
<dbReference type="SUPFAM" id="SSF47384">
    <property type="entry name" value="Homodimeric domain of signal transducing histidine kinase"/>
    <property type="match status" value="1"/>
</dbReference>
<evidence type="ECO:0000259" key="9">
    <source>
        <dbReference type="PROSITE" id="PS50109"/>
    </source>
</evidence>
<dbReference type="InterPro" id="IPR000014">
    <property type="entry name" value="PAS"/>
</dbReference>
<dbReference type="SUPFAM" id="SSF55785">
    <property type="entry name" value="PYP-like sensor domain (PAS domain)"/>
    <property type="match status" value="2"/>
</dbReference>
<feature type="domain" description="Histidine kinase" evidence="9">
    <location>
        <begin position="423"/>
        <end position="637"/>
    </location>
</feature>
<gene>
    <name evidence="12" type="ORF">SAMN05444167_0986</name>
</gene>
<dbReference type="CDD" id="cd00130">
    <property type="entry name" value="PAS"/>
    <property type="match status" value="2"/>
</dbReference>
<dbReference type="GO" id="GO:0000155">
    <property type="term" value="F:phosphorelay sensor kinase activity"/>
    <property type="evidence" value="ECO:0007669"/>
    <property type="project" value="InterPro"/>
</dbReference>
<evidence type="ECO:0000259" key="11">
    <source>
        <dbReference type="PROSITE" id="PS50113"/>
    </source>
</evidence>
<reference evidence="12 13" key="1">
    <citation type="submission" date="2016-10" db="EMBL/GenBank/DDBJ databases">
        <authorList>
            <person name="de Groot N.N."/>
        </authorList>
    </citation>
    <scope>NUCLEOTIDE SEQUENCE [LARGE SCALE GENOMIC DNA]</scope>
    <source>
        <strain evidence="12 13">GAS232</strain>
    </source>
</reference>
<keyword evidence="13" id="KW-1185">Reference proteome</keyword>
<dbReference type="CDD" id="cd00082">
    <property type="entry name" value="HisKA"/>
    <property type="match status" value="1"/>
</dbReference>
<dbReference type="SUPFAM" id="SSF55874">
    <property type="entry name" value="ATPase domain of HSP90 chaperone/DNA topoisomerase II/histidine kinase"/>
    <property type="match status" value="1"/>
</dbReference>
<dbReference type="Pfam" id="PF13188">
    <property type="entry name" value="PAS_8"/>
    <property type="match status" value="1"/>
</dbReference>
<dbReference type="NCBIfam" id="TIGR00229">
    <property type="entry name" value="sensory_box"/>
    <property type="match status" value="2"/>
</dbReference>
<feature type="domain" description="PAC" evidence="11">
    <location>
        <begin position="229"/>
        <end position="281"/>
    </location>
</feature>
<evidence type="ECO:0000256" key="4">
    <source>
        <dbReference type="ARBA" id="ARBA00022679"/>
    </source>
</evidence>
<dbReference type="Gene3D" id="1.10.287.130">
    <property type="match status" value="1"/>
</dbReference>
<evidence type="ECO:0000256" key="1">
    <source>
        <dbReference type="ARBA" id="ARBA00000085"/>
    </source>
</evidence>
<organism evidence="12 13">
    <name type="scientific">Terriglobus roseus</name>
    <dbReference type="NCBI Taxonomy" id="392734"/>
    <lineage>
        <taxon>Bacteria</taxon>
        <taxon>Pseudomonadati</taxon>
        <taxon>Acidobacteriota</taxon>
        <taxon>Terriglobia</taxon>
        <taxon>Terriglobales</taxon>
        <taxon>Acidobacteriaceae</taxon>
        <taxon>Terriglobus</taxon>
    </lineage>
</organism>
<keyword evidence="4" id="KW-0808">Transferase</keyword>
<dbReference type="SMART" id="SM00086">
    <property type="entry name" value="PAC"/>
    <property type="match status" value="2"/>
</dbReference>
<proteinExistence type="predicted"/>
<dbReference type="SMART" id="SM00091">
    <property type="entry name" value="PAS"/>
    <property type="match status" value="2"/>
</dbReference>
<keyword evidence="5" id="KW-0547">Nucleotide-binding</keyword>
<dbReference type="PROSITE" id="PS50113">
    <property type="entry name" value="PAC"/>
    <property type="match status" value="1"/>
</dbReference>
<dbReference type="AlphaFoldDB" id="A0A1G7HAE4"/>
<dbReference type="InterPro" id="IPR036890">
    <property type="entry name" value="HATPase_C_sf"/>
</dbReference>
<dbReference type="Gene3D" id="3.30.565.10">
    <property type="entry name" value="Histidine kinase-like ATPase, C-terminal domain"/>
    <property type="match status" value="1"/>
</dbReference>